<proteinExistence type="predicted"/>
<reference evidence="1 2" key="1">
    <citation type="submission" date="2017-08" db="EMBL/GenBank/DDBJ databases">
        <authorList>
            <person name="de Groot N.N."/>
        </authorList>
    </citation>
    <scope>NUCLEOTIDE SEQUENCE [LARGE SCALE GENOMIC DNA]</scope>
    <source>
        <strain evidence="1 2">USBA 855</strain>
    </source>
</reference>
<name>A0A285VN62_9GAMM</name>
<dbReference type="Proteomes" id="UP000219023">
    <property type="component" value="Unassembled WGS sequence"/>
</dbReference>
<accession>A0A285VN62</accession>
<evidence type="ECO:0000313" key="1">
    <source>
        <dbReference type="EMBL" id="SOC54021.1"/>
    </source>
</evidence>
<gene>
    <name evidence="1" type="ORF">SAMN05421509_10366</name>
</gene>
<protein>
    <submittedName>
        <fullName evidence="1">Uncharacterized protein</fullName>
    </submittedName>
</protein>
<dbReference type="EMBL" id="OBQJ01000003">
    <property type="protein sequence ID" value="SOC54021.1"/>
    <property type="molecule type" value="Genomic_DNA"/>
</dbReference>
<sequence>MAKEQITYGGSEGCESFAQRGFCDSASRHNADAAFGQHQSMANIF</sequence>
<organism evidence="1 2">
    <name type="scientific">Chromohalobacter canadensis</name>
    <dbReference type="NCBI Taxonomy" id="141389"/>
    <lineage>
        <taxon>Bacteria</taxon>
        <taxon>Pseudomonadati</taxon>
        <taxon>Pseudomonadota</taxon>
        <taxon>Gammaproteobacteria</taxon>
        <taxon>Oceanospirillales</taxon>
        <taxon>Halomonadaceae</taxon>
        <taxon>Chromohalobacter</taxon>
    </lineage>
</organism>
<evidence type="ECO:0000313" key="2">
    <source>
        <dbReference type="Proteomes" id="UP000219023"/>
    </source>
</evidence>
<dbReference type="AlphaFoldDB" id="A0A285VN62"/>